<dbReference type="EMBL" id="CM027682">
    <property type="protein sequence ID" value="KAG0536683.1"/>
    <property type="molecule type" value="Genomic_DNA"/>
</dbReference>
<organism evidence="1 2">
    <name type="scientific">Sorghum bicolor</name>
    <name type="common">Sorghum</name>
    <name type="synonym">Sorghum vulgare</name>
    <dbReference type="NCBI Taxonomy" id="4558"/>
    <lineage>
        <taxon>Eukaryota</taxon>
        <taxon>Viridiplantae</taxon>
        <taxon>Streptophyta</taxon>
        <taxon>Embryophyta</taxon>
        <taxon>Tracheophyta</taxon>
        <taxon>Spermatophyta</taxon>
        <taxon>Magnoliopsida</taxon>
        <taxon>Liliopsida</taxon>
        <taxon>Poales</taxon>
        <taxon>Poaceae</taxon>
        <taxon>PACMAD clade</taxon>
        <taxon>Panicoideae</taxon>
        <taxon>Andropogonodae</taxon>
        <taxon>Andropogoneae</taxon>
        <taxon>Sorghinae</taxon>
        <taxon>Sorghum</taxon>
    </lineage>
</organism>
<protein>
    <submittedName>
        <fullName evidence="1">Uncharacterized protein</fullName>
    </submittedName>
</protein>
<reference evidence="1" key="2">
    <citation type="submission" date="2020-10" db="EMBL/GenBank/DDBJ databases">
        <authorList>
            <person name="Cooper E.A."/>
            <person name="Brenton Z.W."/>
            <person name="Flinn B.S."/>
            <person name="Jenkins J."/>
            <person name="Shu S."/>
            <person name="Flowers D."/>
            <person name="Luo F."/>
            <person name="Wang Y."/>
            <person name="Xia P."/>
            <person name="Barry K."/>
            <person name="Daum C."/>
            <person name="Lipzen A."/>
            <person name="Yoshinaga Y."/>
            <person name="Schmutz J."/>
            <person name="Saski C."/>
            <person name="Vermerris W."/>
            <person name="Kresovich S."/>
        </authorList>
    </citation>
    <scope>NUCLEOTIDE SEQUENCE</scope>
</reference>
<comment type="caution">
    <text evidence="1">The sequence shown here is derived from an EMBL/GenBank/DDBJ whole genome shotgun (WGS) entry which is preliminary data.</text>
</comment>
<dbReference type="AlphaFoldDB" id="A0A921ULM7"/>
<evidence type="ECO:0000313" key="1">
    <source>
        <dbReference type="EMBL" id="KAG0536683.1"/>
    </source>
</evidence>
<proteinExistence type="predicted"/>
<gene>
    <name evidence="1" type="ORF">BDA96_03G084900</name>
</gene>
<name>A0A921ULM7_SORBI</name>
<reference evidence="1" key="1">
    <citation type="journal article" date="2019" name="BMC Genomics">
        <title>A new reference genome for Sorghum bicolor reveals high levels of sequence similarity between sweet and grain genotypes: implications for the genetics of sugar metabolism.</title>
        <authorList>
            <person name="Cooper E.A."/>
            <person name="Brenton Z.W."/>
            <person name="Flinn B.S."/>
            <person name="Jenkins J."/>
            <person name="Shu S."/>
            <person name="Flowers D."/>
            <person name="Luo F."/>
            <person name="Wang Y."/>
            <person name="Xia P."/>
            <person name="Barry K."/>
            <person name="Daum C."/>
            <person name="Lipzen A."/>
            <person name="Yoshinaga Y."/>
            <person name="Schmutz J."/>
            <person name="Saski C."/>
            <person name="Vermerris W."/>
            <person name="Kresovich S."/>
        </authorList>
    </citation>
    <scope>NUCLEOTIDE SEQUENCE</scope>
</reference>
<accession>A0A921ULM7</accession>
<dbReference type="Proteomes" id="UP000807115">
    <property type="component" value="Chromosome 3"/>
</dbReference>
<sequence>MRALPVRARSRWIAAQPLAHIPASKRGEALLKQRLGIVLLAALISPMPKVTLNNIRSGNLTLSQVDALDTLWGDRPLYPYG</sequence>
<evidence type="ECO:0000313" key="2">
    <source>
        <dbReference type="Proteomes" id="UP000807115"/>
    </source>
</evidence>